<dbReference type="InterPro" id="IPR050738">
    <property type="entry name" value="Sulfatase"/>
</dbReference>
<dbReference type="InterPro" id="IPR017850">
    <property type="entry name" value="Alkaline_phosphatase_core_sf"/>
</dbReference>
<dbReference type="AlphaFoldDB" id="A0A399SRY8"/>
<proteinExistence type="inferred from homology"/>
<dbReference type="OrthoDB" id="9765065at2"/>
<evidence type="ECO:0000313" key="5">
    <source>
        <dbReference type="EMBL" id="RIJ45669.1"/>
    </source>
</evidence>
<evidence type="ECO:0000256" key="1">
    <source>
        <dbReference type="ARBA" id="ARBA00008779"/>
    </source>
</evidence>
<gene>
    <name evidence="5" type="ORF">D1614_21925</name>
</gene>
<dbReference type="GO" id="GO:0004065">
    <property type="term" value="F:arylsulfatase activity"/>
    <property type="evidence" value="ECO:0007669"/>
    <property type="project" value="TreeGrafter"/>
</dbReference>
<comment type="caution">
    <text evidence="5">The sequence shown here is derived from an EMBL/GenBank/DDBJ whole genome shotgun (WGS) entry which is preliminary data.</text>
</comment>
<dbReference type="InterPro" id="IPR000917">
    <property type="entry name" value="Sulfatase_N"/>
</dbReference>
<evidence type="ECO:0000259" key="4">
    <source>
        <dbReference type="Pfam" id="PF00884"/>
    </source>
</evidence>
<dbReference type="EMBL" id="QWGR01000021">
    <property type="protein sequence ID" value="RIJ45669.1"/>
    <property type="molecule type" value="Genomic_DNA"/>
</dbReference>
<dbReference type="Pfam" id="PF00884">
    <property type="entry name" value="Sulfatase"/>
    <property type="match status" value="1"/>
</dbReference>
<organism evidence="5 6">
    <name type="scientific">Maribellus luteus</name>
    <dbReference type="NCBI Taxonomy" id="2305463"/>
    <lineage>
        <taxon>Bacteria</taxon>
        <taxon>Pseudomonadati</taxon>
        <taxon>Bacteroidota</taxon>
        <taxon>Bacteroidia</taxon>
        <taxon>Marinilabiliales</taxon>
        <taxon>Prolixibacteraceae</taxon>
        <taxon>Maribellus</taxon>
    </lineage>
</organism>
<dbReference type="Gene3D" id="3.40.720.10">
    <property type="entry name" value="Alkaline Phosphatase, subunit A"/>
    <property type="match status" value="1"/>
</dbReference>
<feature type="chain" id="PRO_5017484598" evidence="3">
    <location>
        <begin position="23"/>
        <end position="472"/>
    </location>
</feature>
<comment type="similarity">
    <text evidence="1">Belongs to the sulfatase family.</text>
</comment>
<keyword evidence="3" id="KW-0732">Signal</keyword>
<dbReference type="Gene3D" id="3.30.1120.10">
    <property type="match status" value="1"/>
</dbReference>
<sequence>MRVKIKLFTLIVATFFTPFINAQEITKPNIIHIIADDVGYDDLGCFGAKDINTPNLDQLATDGMKFTNFYTPHGTCTPSRASALTGRYASRVNNGTGLYVLFPHSTTGLEDELEVSITELLKEQGYTTGLYGKWHLGHLPQYLPCVHGFDEFLGIPYPNDHGPERIGNSGWRPNGISDPQIPLIEQAQVIQRCDNNDLAELPALFTREACKFIYRSVQDKKPFYLQYANIETHTPYFVPRGFEGQSKAGAYGDAVEYLDRSVGIILNTLKRLKIEDNTIIVFTSDNGPLVHRDEELENCYGKCGFTDESREHLLREGKYQERFDGGIRVSCIMKWPGNIPASTQCDEMITGMDLFTTFADLAGAQIPTDRVIDGKDIQPLMKNEKGAKSPHKAVYGFTATGRLMSVRYKNWKLILPGKHWTGNFETPQLYDLNNDQGEETNVADAHPKVVQEMTKLADNAAAAMKNHQPLDQ</sequence>
<accession>A0A399SRY8</accession>
<dbReference type="PANTHER" id="PTHR42693:SF53">
    <property type="entry name" value="ENDO-4-O-SULFATASE"/>
    <property type="match status" value="1"/>
</dbReference>
<feature type="signal peptide" evidence="3">
    <location>
        <begin position="1"/>
        <end position="22"/>
    </location>
</feature>
<keyword evidence="2" id="KW-0378">Hydrolase</keyword>
<protein>
    <submittedName>
        <fullName evidence="5">Arylsulfatase</fullName>
    </submittedName>
</protein>
<reference evidence="5 6" key="1">
    <citation type="submission" date="2018-08" db="EMBL/GenBank/DDBJ databases">
        <title>Pallidiluteibacterium maritimus gen. nov., sp. nov., isolated from coastal sediment.</title>
        <authorList>
            <person name="Zhou L.Y."/>
        </authorList>
    </citation>
    <scope>NUCLEOTIDE SEQUENCE [LARGE SCALE GENOMIC DNA]</scope>
    <source>
        <strain evidence="5 6">XSD2</strain>
    </source>
</reference>
<keyword evidence="6" id="KW-1185">Reference proteome</keyword>
<dbReference type="RefSeq" id="WP_119440146.1">
    <property type="nucleotide sequence ID" value="NZ_QWGR01000021.1"/>
</dbReference>
<dbReference type="CDD" id="cd16026">
    <property type="entry name" value="GALNS_like"/>
    <property type="match status" value="1"/>
</dbReference>
<feature type="domain" description="Sulfatase N-terminal" evidence="4">
    <location>
        <begin position="28"/>
        <end position="364"/>
    </location>
</feature>
<dbReference type="Proteomes" id="UP000265926">
    <property type="component" value="Unassembled WGS sequence"/>
</dbReference>
<dbReference type="SUPFAM" id="SSF53649">
    <property type="entry name" value="Alkaline phosphatase-like"/>
    <property type="match status" value="1"/>
</dbReference>
<evidence type="ECO:0000256" key="3">
    <source>
        <dbReference type="SAM" id="SignalP"/>
    </source>
</evidence>
<evidence type="ECO:0000256" key="2">
    <source>
        <dbReference type="ARBA" id="ARBA00022801"/>
    </source>
</evidence>
<name>A0A399SRY8_9BACT</name>
<dbReference type="PANTHER" id="PTHR42693">
    <property type="entry name" value="ARYLSULFATASE FAMILY MEMBER"/>
    <property type="match status" value="1"/>
</dbReference>
<evidence type="ECO:0000313" key="6">
    <source>
        <dbReference type="Proteomes" id="UP000265926"/>
    </source>
</evidence>